<organism evidence="1 2">
    <name type="scientific">Candidatus Scalindua rubra</name>
    <dbReference type="NCBI Taxonomy" id="1872076"/>
    <lineage>
        <taxon>Bacteria</taxon>
        <taxon>Pseudomonadati</taxon>
        <taxon>Planctomycetota</taxon>
        <taxon>Candidatus Brocadiia</taxon>
        <taxon>Candidatus Brocadiales</taxon>
        <taxon>Candidatus Scalinduaceae</taxon>
        <taxon>Candidatus Scalindua</taxon>
    </lineage>
</organism>
<reference evidence="1 2" key="1">
    <citation type="submission" date="2016-07" db="EMBL/GenBank/DDBJ databases">
        <title>Draft genome of Scalindua rubra, obtained from a brine-seawater interface in the Red Sea, sheds light on salt adaptation in anammox bacteria.</title>
        <authorList>
            <person name="Speth D.R."/>
            <person name="Lagkouvardos I."/>
            <person name="Wang Y."/>
            <person name="Qian P.-Y."/>
            <person name="Dutilh B.E."/>
            <person name="Jetten M.S."/>
        </authorList>
    </citation>
    <scope>NUCLEOTIDE SEQUENCE [LARGE SCALE GENOMIC DNA]</scope>
    <source>
        <strain evidence="1">BSI-1</strain>
    </source>
</reference>
<comment type="caution">
    <text evidence="1">The sequence shown here is derived from an EMBL/GenBank/DDBJ whole genome shotgun (WGS) entry which is preliminary data.</text>
</comment>
<gene>
    <name evidence="1" type="ORF">SCARUB_04249</name>
</gene>
<protein>
    <submittedName>
        <fullName evidence="1">Uncharacterized protein</fullName>
    </submittedName>
</protein>
<accession>A0A1E3X4V0</accession>
<proteinExistence type="predicted"/>
<dbReference type="AlphaFoldDB" id="A0A1E3X4V0"/>
<sequence>MKVKKKTKNEEVADELKKFSEYMLRWDISGVDNIYNKVKETVKKISKIFNLGNEWIEIVEDLPKYEPFLSTNVRYREHFIHEFQVFQLGYAIINKNEIVNEKLKKYLKTNEDDVIKYWFLGSMSHDSAYVIEGTPTSLQELLNKAFRGEVSCTFQIDPSRVQGYEFHKSKLIDLIGEKLELTDEQTTELYGKLSDILSDKRNHGLLSAIMLLKQLIKPRGRGKKEYLYEVALAIALHPEDVYKELGSLTGKSLTFEKLPFAFLLMFCDNAQEWGRPFMTSIFNQKVNDQKIKVVLDKLDIKQDKVEVVLQYSEEIDCIPAPDEHWGVKDIDFRIFHASNKRVFKKNIFIEPS</sequence>
<evidence type="ECO:0000313" key="1">
    <source>
        <dbReference type="EMBL" id="ODS30637.1"/>
    </source>
</evidence>
<evidence type="ECO:0000313" key="2">
    <source>
        <dbReference type="Proteomes" id="UP000094056"/>
    </source>
</evidence>
<dbReference type="Proteomes" id="UP000094056">
    <property type="component" value="Unassembled WGS sequence"/>
</dbReference>
<dbReference type="EMBL" id="MAYW01000194">
    <property type="protein sequence ID" value="ODS30637.1"/>
    <property type="molecule type" value="Genomic_DNA"/>
</dbReference>
<name>A0A1E3X4V0_9BACT</name>